<keyword evidence="1" id="KW-0732">Signal</keyword>
<organism evidence="2 3">
    <name type="scientific">Acinetobacter apis</name>
    <dbReference type="NCBI Taxonomy" id="1229165"/>
    <lineage>
        <taxon>Bacteria</taxon>
        <taxon>Pseudomonadati</taxon>
        <taxon>Pseudomonadota</taxon>
        <taxon>Gammaproteobacteria</taxon>
        <taxon>Moraxellales</taxon>
        <taxon>Moraxellaceae</taxon>
        <taxon>Acinetobacter</taxon>
    </lineage>
</organism>
<evidence type="ECO:0000256" key="1">
    <source>
        <dbReference type="SAM" id="SignalP"/>
    </source>
</evidence>
<keyword evidence="3" id="KW-1185">Reference proteome</keyword>
<protein>
    <recommendedName>
        <fullName evidence="4">Lipoprotein</fullName>
    </recommendedName>
</protein>
<feature type="signal peptide" evidence="1">
    <location>
        <begin position="1"/>
        <end position="22"/>
    </location>
</feature>
<sequence length="54" mass="5496">MKNVLRAIAMITMAVTCSTVLAMSTACSTVPTKNVNVADPTQGKGGFIDADGGH</sequence>
<proteinExistence type="predicted"/>
<dbReference type="EMBL" id="FZLN01000001">
    <property type="protein sequence ID" value="SNQ28829.1"/>
    <property type="molecule type" value="Genomic_DNA"/>
</dbReference>
<reference evidence="3" key="1">
    <citation type="submission" date="2017-06" db="EMBL/GenBank/DDBJ databases">
        <authorList>
            <person name="Varghese N."/>
            <person name="Submissions S."/>
        </authorList>
    </citation>
    <scope>NUCLEOTIDE SEQUENCE [LARGE SCALE GENOMIC DNA]</scope>
    <source>
        <strain evidence="3">ANC 5114</strain>
    </source>
</reference>
<dbReference type="PROSITE" id="PS51257">
    <property type="entry name" value="PROKAR_LIPOPROTEIN"/>
    <property type="match status" value="1"/>
</dbReference>
<evidence type="ECO:0000313" key="2">
    <source>
        <dbReference type="EMBL" id="SNQ28829.1"/>
    </source>
</evidence>
<dbReference type="Proteomes" id="UP000243463">
    <property type="component" value="Unassembled WGS sequence"/>
</dbReference>
<dbReference type="RefSeq" id="WP_171289030.1">
    <property type="nucleotide sequence ID" value="NZ_FZLN01000001.1"/>
</dbReference>
<accession>A0A217EE79</accession>
<evidence type="ECO:0008006" key="4">
    <source>
        <dbReference type="Google" id="ProtNLM"/>
    </source>
</evidence>
<dbReference type="AlphaFoldDB" id="A0A217EE79"/>
<feature type="chain" id="PRO_5012826726" description="Lipoprotein" evidence="1">
    <location>
        <begin position="23"/>
        <end position="54"/>
    </location>
</feature>
<evidence type="ECO:0000313" key="3">
    <source>
        <dbReference type="Proteomes" id="UP000243463"/>
    </source>
</evidence>
<gene>
    <name evidence="2" type="ORF">SAMN05444584_0757</name>
</gene>
<name>A0A217EE79_9GAMM</name>